<accession>Q8DI00</accession>
<dbReference type="GO" id="GO:0031470">
    <property type="term" value="C:carboxysome"/>
    <property type="evidence" value="ECO:0007669"/>
    <property type="project" value="UniProtKB-ARBA"/>
</dbReference>
<evidence type="ECO:0000313" key="11">
    <source>
        <dbReference type="Proteomes" id="UP000000440"/>
    </source>
</evidence>
<dbReference type="InterPro" id="IPR010137">
    <property type="entry name" value="Lipid_A_LpxA"/>
</dbReference>
<protein>
    <recommendedName>
        <fullName evidence="8">Acyl-[acyl-carrier-protein]--UDP-N-acetylglucosamine O-acyltransferase</fullName>
        <shortName evidence="8">UDP-N-acetylglucosamine acyltransferase</shortName>
        <ecNumber evidence="8">2.3.1.129</ecNumber>
    </recommendedName>
</protein>
<dbReference type="PIRSF" id="PIRSF000456">
    <property type="entry name" value="UDP-GlcNAc_acltr"/>
    <property type="match status" value="1"/>
</dbReference>
<keyword evidence="2 8" id="KW-0444">Lipid biosynthesis</keyword>
<keyword evidence="5 8" id="KW-0677">Repeat</keyword>
<dbReference type="PANTHER" id="PTHR43480">
    <property type="entry name" value="ACYL-[ACYL-CARRIER-PROTEIN]--UDP-N-ACETYLGLUCOSAMINE O-ACYLTRANSFERASE"/>
    <property type="match status" value="1"/>
</dbReference>
<keyword evidence="3 8" id="KW-0441">Lipid A biosynthesis</keyword>
<comment type="subunit">
    <text evidence="8">Homotrimer.</text>
</comment>
<dbReference type="InterPro" id="IPR011004">
    <property type="entry name" value="Trimer_LpxA-like_sf"/>
</dbReference>
<evidence type="ECO:0000313" key="10">
    <source>
        <dbReference type="EMBL" id="BAC09344.1"/>
    </source>
</evidence>
<sequence length="269" mass="29208">MMQTLIHPTAVIHPSAELHPTVRVGPYAVIGEQVRVGAHTEIGAHVIIEGPTEVGVGNRIFPGAIIGTASQDQKYTGANSALRIGDYNTIREFVTINRANGEGDATIIGNHNLLLAYVHVAHDCVIEDQVVITNAASIAGHVCIESKARIGGMVGIHQFVHIGRLAMVGAMARVDRDVPPYMLVEGHPARVRALNQVGLRRAGVTEAEMRDLKEAFRILYRRELPLAQAIAQLATLPPSEHLEHLQRFLTYAREEGRRGLTPGGRATMD</sequence>
<dbReference type="HAMAP" id="MF_00387">
    <property type="entry name" value="LpxA"/>
    <property type="match status" value="1"/>
</dbReference>
<dbReference type="NCBIfam" id="TIGR01852">
    <property type="entry name" value="lipid_A_lpxA"/>
    <property type="match status" value="1"/>
</dbReference>
<keyword evidence="4 8" id="KW-0808">Transferase</keyword>
<dbReference type="InterPro" id="IPR037157">
    <property type="entry name" value="Acetyltransf_C_sf"/>
</dbReference>
<comment type="function">
    <text evidence="8">Involved in the biosynthesis of lipid A, a phosphorylated glycolipid that anchors the lipopolysaccharide to the outer membrane of the cell.</text>
</comment>
<dbReference type="GO" id="GO:0016020">
    <property type="term" value="C:membrane"/>
    <property type="evidence" value="ECO:0007669"/>
    <property type="project" value="GOC"/>
</dbReference>
<evidence type="ECO:0000256" key="4">
    <source>
        <dbReference type="ARBA" id="ARBA00022679"/>
    </source>
</evidence>
<name>Q8DI00_THEVB</name>
<dbReference type="Gene3D" id="2.160.10.10">
    <property type="entry name" value="Hexapeptide repeat proteins"/>
    <property type="match status" value="1"/>
</dbReference>
<dbReference type="EnsemblBacteria" id="BAC09344">
    <property type="protein sequence ID" value="BAC09344"/>
    <property type="gene ID" value="BAC09344"/>
</dbReference>
<dbReference type="GO" id="GO:0009245">
    <property type="term" value="P:lipid A biosynthetic process"/>
    <property type="evidence" value="ECO:0007669"/>
    <property type="project" value="UniProtKB-UniRule"/>
</dbReference>
<reference evidence="10 11" key="1">
    <citation type="journal article" date="2002" name="DNA Res.">
        <title>Complete genome structure of the thermophilic cyanobacterium Thermosynechococcus elongatus BP-1.</title>
        <authorList>
            <person name="Nakamura Y."/>
            <person name="Kaneko T."/>
            <person name="Sato S."/>
            <person name="Ikeuchi M."/>
            <person name="Katoh H."/>
            <person name="Sasamoto S."/>
            <person name="Watanabe A."/>
            <person name="Iriguchi M."/>
            <person name="Kawashima K."/>
            <person name="Kimura T."/>
            <person name="Kishida Y."/>
            <person name="Kiyokawa C."/>
            <person name="Kohara M."/>
            <person name="Matsumoto M."/>
            <person name="Matsuno A."/>
            <person name="Nakazaki N."/>
            <person name="Shimpo S."/>
            <person name="Sugimoto M."/>
            <person name="Takeuchi C."/>
            <person name="Yamada M."/>
            <person name="Tabata S."/>
        </authorList>
    </citation>
    <scope>NUCLEOTIDE SEQUENCE [LARGE SCALE GENOMIC DNA]</scope>
    <source>
        <strain evidence="11">IAM M-273 / NIES-2133 / BP-1</strain>
    </source>
</reference>
<comment type="catalytic activity">
    <reaction evidence="8">
        <text>a (3R)-hydroxyacyl-[ACP] + UDP-N-acetyl-alpha-D-glucosamine = a UDP-3-O-[(3R)-3-hydroxyacyl]-N-acetyl-alpha-D-glucosamine + holo-[ACP]</text>
        <dbReference type="Rhea" id="RHEA:67812"/>
        <dbReference type="Rhea" id="RHEA-COMP:9685"/>
        <dbReference type="Rhea" id="RHEA-COMP:9945"/>
        <dbReference type="ChEBI" id="CHEBI:57705"/>
        <dbReference type="ChEBI" id="CHEBI:64479"/>
        <dbReference type="ChEBI" id="CHEBI:78827"/>
        <dbReference type="ChEBI" id="CHEBI:173225"/>
        <dbReference type="EC" id="2.3.1.129"/>
    </reaction>
</comment>
<organism evidence="10 11">
    <name type="scientific">Thermosynechococcus vestitus (strain NIES-2133 / IAM M-273 / BP-1)</name>
    <dbReference type="NCBI Taxonomy" id="197221"/>
    <lineage>
        <taxon>Bacteria</taxon>
        <taxon>Bacillati</taxon>
        <taxon>Cyanobacteriota</taxon>
        <taxon>Cyanophyceae</taxon>
        <taxon>Acaryochloridales</taxon>
        <taxon>Thermosynechococcaceae</taxon>
        <taxon>Thermosynechococcus</taxon>
    </lineage>
</organism>
<keyword evidence="11" id="KW-1185">Reference proteome</keyword>
<dbReference type="Pfam" id="PF00132">
    <property type="entry name" value="Hexapep"/>
    <property type="match status" value="1"/>
</dbReference>
<dbReference type="KEGG" id="tel:tlr1792"/>
<comment type="similarity">
    <text evidence="8">Belongs to the transferase hexapeptide repeat family. LpxA subfamily.</text>
</comment>
<dbReference type="GO" id="GO:0043886">
    <property type="term" value="F:structural constituent of carboxysome shell"/>
    <property type="evidence" value="ECO:0007669"/>
    <property type="project" value="UniProtKB-ARBA"/>
</dbReference>
<dbReference type="PANTHER" id="PTHR43480:SF1">
    <property type="entry name" value="ACYL-[ACYL-CARRIER-PROTEIN]--UDP-N-ACETYLGLUCOSAMINE O-ACYLTRANSFERASE, MITOCHONDRIAL-RELATED"/>
    <property type="match status" value="1"/>
</dbReference>
<evidence type="ECO:0000256" key="1">
    <source>
        <dbReference type="ARBA" id="ARBA00022490"/>
    </source>
</evidence>
<evidence type="ECO:0000256" key="8">
    <source>
        <dbReference type="HAMAP-Rule" id="MF_00387"/>
    </source>
</evidence>
<dbReference type="NCBIfam" id="NF003657">
    <property type="entry name" value="PRK05289.1"/>
    <property type="match status" value="1"/>
</dbReference>
<dbReference type="STRING" id="197221.gene:10748397"/>
<dbReference type="PROSITE" id="PS00101">
    <property type="entry name" value="HEXAPEP_TRANSFERASES"/>
    <property type="match status" value="1"/>
</dbReference>
<dbReference type="Proteomes" id="UP000000440">
    <property type="component" value="Chromosome"/>
</dbReference>
<dbReference type="eggNOG" id="COG1043">
    <property type="taxonomic scope" value="Bacteria"/>
</dbReference>
<keyword evidence="6 8" id="KW-0443">Lipid metabolism</keyword>
<dbReference type="GO" id="GO:0005737">
    <property type="term" value="C:cytoplasm"/>
    <property type="evidence" value="ECO:0007669"/>
    <property type="project" value="UniProtKB-SubCell"/>
</dbReference>
<dbReference type="GO" id="GO:0008780">
    <property type="term" value="F:acyl-[acyl-carrier-protein]-UDP-N-acetylglucosamine O-acyltransferase activity"/>
    <property type="evidence" value="ECO:0007669"/>
    <property type="project" value="UniProtKB-UniRule"/>
</dbReference>
<evidence type="ECO:0000256" key="6">
    <source>
        <dbReference type="ARBA" id="ARBA00023098"/>
    </source>
</evidence>
<dbReference type="UniPathway" id="UPA00359">
    <property type="reaction ID" value="UER00477"/>
</dbReference>
<gene>
    <name evidence="8" type="primary">lpxA</name>
    <name evidence="10" type="ordered locus">tlr1792</name>
</gene>
<evidence type="ECO:0000256" key="2">
    <source>
        <dbReference type="ARBA" id="ARBA00022516"/>
    </source>
</evidence>
<keyword evidence="1 8" id="KW-0963">Cytoplasm</keyword>
<dbReference type="Gene3D" id="1.20.1180.10">
    <property type="entry name" value="Udp N-acetylglucosamine O-acyltransferase, C-terminal domain"/>
    <property type="match status" value="1"/>
</dbReference>
<dbReference type="AlphaFoldDB" id="Q8DI00"/>
<feature type="domain" description="UDP N-acetylglucosamine O-acyltransferase C-terminal" evidence="9">
    <location>
        <begin position="177"/>
        <end position="259"/>
    </location>
</feature>
<dbReference type="SUPFAM" id="SSF51161">
    <property type="entry name" value="Trimeric LpxA-like enzymes"/>
    <property type="match status" value="1"/>
</dbReference>
<proteinExistence type="inferred from homology"/>
<evidence type="ECO:0000256" key="5">
    <source>
        <dbReference type="ARBA" id="ARBA00022737"/>
    </source>
</evidence>
<dbReference type="Pfam" id="PF13720">
    <property type="entry name" value="Acetyltransf_11"/>
    <property type="match status" value="1"/>
</dbReference>
<dbReference type="EMBL" id="BA000039">
    <property type="protein sequence ID" value="BAC09344.1"/>
    <property type="molecule type" value="Genomic_DNA"/>
</dbReference>
<evidence type="ECO:0000256" key="3">
    <source>
        <dbReference type="ARBA" id="ARBA00022556"/>
    </source>
</evidence>
<comment type="pathway">
    <text evidence="8">Glycolipid biosynthesis; lipid IV(A) biosynthesis; lipid IV(A) from (3R)-3-hydroxytetradecanoyl-[acyl-carrier-protein] and UDP-N-acetyl-alpha-D-glucosamine: step 1/6.</text>
</comment>
<evidence type="ECO:0000259" key="9">
    <source>
        <dbReference type="Pfam" id="PF13720"/>
    </source>
</evidence>
<dbReference type="CDD" id="cd03351">
    <property type="entry name" value="LbH_UDP-GlcNAc_AT"/>
    <property type="match status" value="1"/>
</dbReference>
<dbReference type="InterPro" id="IPR029098">
    <property type="entry name" value="Acetyltransf_C"/>
</dbReference>
<keyword evidence="7 8" id="KW-0012">Acyltransferase</keyword>
<dbReference type="InterPro" id="IPR001451">
    <property type="entry name" value="Hexapep"/>
</dbReference>
<dbReference type="InterPro" id="IPR018357">
    <property type="entry name" value="Hexapep_transf_CS"/>
</dbReference>
<comment type="subcellular location">
    <subcellularLocation>
        <location evidence="8">Cytoplasm</location>
    </subcellularLocation>
</comment>
<evidence type="ECO:0000256" key="7">
    <source>
        <dbReference type="ARBA" id="ARBA00023315"/>
    </source>
</evidence>
<dbReference type="EC" id="2.3.1.129" evidence="8"/>
<dbReference type="PATRIC" id="fig|197221.4.peg.1874"/>